<evidence type="ECO:0000256" key="2">
    <source>
        <dbReference type="ARBA" id="ARBA00022771"/>
    </source>
</evidence>
<dbReference type="InterPro" id="IPR019786">
    <property type="entry name" value="Zinc_finger_PHD-type_CS"/>
</dbReference>
<dbReference type="PROSITE" id="PS01359">
    <property type="entry name" value="ZF_PHD_1"/>
    <property type="match status" value="1"/>
</dbReference>
<dbReference type="InterPro" id="IPR013083">
    <property type="entry name" value="Znf_RING/FYVE/PHD"/>
</dbReference>
<feature type="compositionally biased region" description="Polar residues" evidence="5">
    <location>
        <begin position="887"/>
        <end position="916"/>
    </location>
</feature>
<dbReference type="CDD" id="cd15534">
    <property type="entry name" value="PHD2_PHF12_Rco1"/>
    <property type="match status" value="1"/>
</dbReference>
<organism evidence="8">
    <name type="scientific">Timema shepardi</name>
    <name type="common">Walking stick</name>
    <dbReference type="NCBI Taxonomy" id="629360"/>
    <lineage>
        <taxon>Eukaryota</taxon>
        <taxon>Metazoa</taxon>
        <taxon>Ecdysozoa</taxon>
        <taxon>Arthropoda</taxon>
        <taxon>Hexapoda</taxon>
        <taxon>Insecta</taxon>
        <taxon>Pterygota</taxon>
        <taxon>Neoptera</taxon>
        <taxon>Polyneoptera</taxon>
        <taxon>Phasmatodea</taxon>
        <taxon>Timematodea</taxon>
        <taxon>Timematoidea</taxon>
        <taxon>Timematidae</taxon>
        <taxon>Timema</taxon>
    </lineage>
</organism>
<dbReference type="Pfam" id="PF00628">
    <property type="entry name" value="PHD"/>
    <property type="match status" value="2"/>
</dbReference>
<dbReference type="PROSITE" id="PS50016">
    <property type="entry name" value="ZF_PHD_2"/>
    <property type="match status" value="1"/>
</dbReference>
<dbReference type="SMART" id="SM00249">
    <property type="entry name" value="PHD"/>
    <property type="match status" value="2"/>
</dbReference>
<dbReference type="InterPro" id="IPR001965">
    <property type="entry name" value="Znf_PHD"/>
</dbReference>
<feature type="compositionally biased region" description="Basic and acidic residues" evidence="5">
    <location>
        <begin position="918"/>
        <end position="929"/>
    </location>
</feature>
<dbReference type="SUPFAM" id="SSF49879">
    <property type="entry name" value="SMAD/FHA domain"/>
    <property type="match status" value="1"/>
</dbReference>
<dbReference type="PANTHER" id="PTHR46309:SF1">
    <property type="entry name" value="PHD FINGER PROTEIN 12"/>
    <property type="match status" value="1"/>
</dbReference>
<protein>
    <recommendedName>
        <fullName evidence="9">PHD finger protein 12</fullName>
    </recommendedName>
</protein>
<feature type="compositionally biased region" description="Basic residues" evidence="5">
    <location>
        <begin position="193"/>
        <end position="205"/>
    </location>
</feature>
<sequence length="1140" mass="124773">MTSIEYDLPQSTGGIMQQIRNLIAPPVGDETRAAALATRRDVKDLHPYFRPRGRGHNHDSCDACGEGGDLLCCDKCPASFHLLCHDPPLEEGDIPAGEWLCHSCKFAIAVTTTALDGRQEENDHTRGKLRFKRQLSERQDIKAKLWCPKEIEKPPSLMKTLINSAAALNPQQFSLPKEMIPILPFPGIDKLPRPGKIKKGNGSKRKYVDQDKEGAGASSGIKCAHCGRSGSNKNLIACDFCSSVYHLDCLDPPLTSMPAGKWMCSSHHEPYLDLMLSSCSLTERLRFWNAYAGPFDVDEAKLEFFRTVHRKCPPFRYKVAQNRPRKVLVPPAVAGHYSLPPPMPVGVNSLLSAVERAMWKDRLLPIPDFLRASKEEQEIWLSSICLIGADQERHKTADLSSEKYHTCDKHSEQHIFKSQNSNPKQSGRLNHYKEQYSSALSAEVDSKQPGTDSGTSVPALCQTHRPLDELVSPSTNECIHAARRSVIVDTLPSCSSLVNLKKRRHSSTDTDTTKTSSCESNVDTDEVVLLKQQRLSQDSLVDVCLTQASGRTGATMDRTCPLNELPVEVNSGQQTGNTALDDYLRSTGTTPGGDIAKLSNPPPHWLRCDQSSWPSGNTSTENSIDISTQNEHYIENKLVKTNTLAHESIKNETKLVNNSISTRDYVAPHNAPNHLCPSMALPADVSEPPVMTTLLPSRCVVSASQPSTSNSCNSLSSVQVLPASARHPCVPSQMREFTCGIEVDYRAQSPATPEDYKDDSGDFTAITTATIISSTGEKLIKTKIVKSSTLSAHGWHCKTPAGNPPHKERVKLRKDTPVDTNKVTSLTMVDVGPDGEMRFSTLPLQSDMSREQMVAMVNSERSESTSAQDGGVPDGLRATVDPDRWNFDSTSSSQGSMCSRTLGVENTQHSSGSLSPSHFKDEPAKEQNGRVHSPLQIKSDDSLQALGPASPETVDPGSDGEQQTDDTDAILPVPKALLYPIDDNDQVTFIGSEPVTIGLGAHNSVVLRDHGCCTFVSEDHAVIYHDRMSDTYELTNYSRHGTTVDGCLFSGNRPLDSITKTWPKKLSVLARTVKEVIEKRECDSEAPELVECVKGCTCTSSGASLGAGWEGSASLKHGSLIQFGCLHFIFSIIDRLFEPV</sequence>
<dbReference type="PROSITE" id="PS50006">
    <property type="entry name" value="FHA_DOMAIN"/>
    <property type="match status" value="1"/>
</dbReference>
<feature type="region of interest" description="Disordered" evidence="5">
    <location>
        <begin position="193"/>
        <end position="216"/>
    </location>
</feature>
<dbReference type="InterPro" id="IPR019787">
    <property type="entry name" value="Znf_PHD-finger"/>
</dbReference>
<name>A0A7R9B5L9_TIMSH</name>
<feature type="domain" description="PHD-type" evidence="7">
    <location>
        <begin position="58"/>
        <end position="107"/>
    </location>
</feature>
<evidence type="ECO:0000259" key="6">
    <source>
        <dbReference type="PROSITE" id="PS50006"/>
    </source>
</evidence>
<dbReference type="InterPro" id="IPR008984">
    <property type="entry name" value="SMAD_FHA_dom_sf"/>
</dbReference>
<dbReference type="InterPro" id="IPR031966">
    <property type="entry name" value="PHF12_MRG-bd"/>
</dbReference>
<dbReference type="Gene3D" id="2.60.200.20">
    <property type="match status" value="1"/>
</dbReference>
<dbReference type="GO" id="GO:0070822">
    <property type="term" value="C:Sin3-type complex"/>
    <property type="evidence" value="ECO:0007669"/>
    <property type="project" value="TreeGrafter"/>
</dbReference>
<evidence type="ECO:0000259" key="7">
    <source>
        <dbReference type="PROSITE" id="PS50016"/>
    </source>
</evidence>
<dbReference type="FunFam" id="3.30.40.10:FF:000164">
    <property type="entry name" value="PHD finger protein 12"/>
    <property type="match status" value="1"/>
</dbReference>
<feature type="domain" description="FHA" evidence="6">
    <location>
        <begin position="995"/>
        <end position="1049"/>
    </location>
</feature>
<dbReference type="AlphaFoldDB" id="A0A7R9B5L9"/>
<keyword evidence="2 4" id="KW-0863">Zinc-finger</keyword>
<keyword evidence="3" id="KW-0862">Zinc</keyword>
<dbReference type="GO" id="GO:0003714">
    <property type="term" value="F:transcription corepressor activity"/>
    <property type="evidence" value="ECO:0007669"/>
    <property type="project" value="InterPro"/>
</dbReference>
<dbReference type="GO" id="GO:0000122">
    <property type="term" value="P:negative regulation of transcription by RNA polymerase II"/>
    <property type="evidence" value="ECO:0007669"/>
    <property type="project" value="TreeGrafter"/>
</dbReference>
<evidence type="ECO:0000313" key="8">
    <source>
        <dbReference type="EMBL" id="CAD7266830.1"/>
    </source>
</evidence>
<dbReference type="Gene3D" id="3.30.40.10">
    <property type="entry name" value="Zinc/RING finger domain, C3HC4 (zinc finger)"/>
    <property type="match status" value="2"/>
</dbReference>
<gene>
    <name evidence="8" type="ORF">TSIB3V08_LOCUS10844</name>
</gene>
<dbReference type="InterPro" id="IPR042163">
    <property type="entry name" value="PHF12"/>
</dbReference>
<feature type="region of interest" description="Disordered" evidence="5">
    <location>
        <begin position="585"/>
        <end position="623"/>
    </location>
</feature>
<feature type="region of interest" description="Disordered" evidence="5">
    <location>
        <begin position="856"/>
        <end position="966"/>
    </location>
</feature>
<proteinExistence type="predicted"/>
<dbReference type="EMBL" id="OC007754">
    <property type="protein sequence ID" value="CAD7266830.1"/>
    <property type="molecule type" value="Genomic_DNA"/>
</dbReference>
<accession>A0A7R9B5L9</accession>
<dbReference type="Pfam" id="PF16737">
    <property type="entry name" value="PHF12_MRG_bd"/>
    <property type="match status" value="1"/>
</dbReference>
<dbReference type="PANTHER" id="PTHR46309">
    <property type="entry name" value="PHD FINGER PROTEIN 12"/>
    <property type="match status" value="1"/>
</dbReference>
<reference evidence="8" key="1">
    <citation type="submission" date="2020-11" db="EMBL/GenBank/DDBJ databases">
        <authorList>
            <person name="Tran Van P."/>
        </authorList>
    </citation>
    <scope>NUCLEOTIDE SEQUENCE</scope>
</reference>
<dbReference type="InterPro" id="IPR011011">
    <property type="entry name" value="Znf_FYVE_PHD"/>
</dbReference>
<evidence type="ECO:0008006" key="9">
    <source>
        <dbReference type="Google" id="ProtNLM"/>
    </source>
</evidence>
<evidence type="ECO:0000256" key="3">
    <source>
        <dbReference type="ARBA" id="ARBA00022833"/>
    </source>
</evidence>
<evidence type="ECO:0000256" key="1">
    <source>
        <dbReference type="ARBA" id="ARBA00022723"/>
    </source>
</evidence>
<dbReference type="InterPro" id="IPR038098">
    <property type="entry name" value="PHF12_MRG-bd_sf"/>
</dbReference>
<dbReference type="CDD" id="cd15533">
    <property type="entry name" value="PHD1_PHF12"/>
    <property type="match status" value="1"/>
</dbReference>
<dbReference type="InterPro" id="IPR000253">
    <property type="entry name" value="FHA_dom"/>
</dbReference>
<evidence type="ECO:0000256" key="4">
    <source>
        <dbReference type="PROSITE-ProRule" id="PRU00146"/>
    </source>
</evidence>
<dbReference type="Gene3D" id="6.10.20.60">
    <property type="entry name" value="PHD finger protein 12"/>
    <property type="match status" value="1"/>
</dbReference>
<evidence type="ECO:0000256" key="5">
    <source>
        <dbReference type="SAM" id="MobiDB-lite"/>
    </source>
</evidence>
<feature type="compositionally biased region" description="Polar residues" evidence="5">
    <location>
        <begin position="609"/>
        <end position="623"/>
    </location>
</feature>
<feature type="region of interest" description="Disordered" evidence="5">
    <location>
        <begin position="438"/>
        <end position="458"/>
    </location>
</feature>
<keyword evidence="1" id="KW-0479">Metal-binding</keyword>
<dbReference type="GO" id="GO:0008270">
    <property type="term" value="F:zinc ion binding"/>
    <property type="evidence" value="ECO:0007669"/>
    <property type="project" value="UniProtKB-KW"/>
</dbReference>
<dbReference type="SUPFAM" id="SSF57903">
    <property type="entry name" value="FYVE/PHD zinc finger"/>
    <property type="match status" value="2"/>
</dbReference>